<organism evidence="7 8">
    <name type="scientific">Jannaschia aquimarina</name>
    <dbReference type="NCBI Taxonomy" id="935700"/>
    <lineage>
        <taxon>Bacteria</taxon>
        <taxon>Pseudomonadati</taxon>
        <taxon>Pseudomonadota</taxon>
        <taxon>Alphaproteobacteria</taxon>
        <taxon>Rhodobacterales</taxon>
        <taxon>Roseobacteraceae</taxon>
        <taxon>Jannaschia</taxon>
    </lineage>
</organism>
<feature type="signal peptide" evidence="5">
    <location>
        <begin position="1"/>
        <end position="26"/>
    </location>
</feature>
<keyword evidence="4" id="KW-0472">Membrane</keyword>
<sequence>MPEFLKPGVAAWLAAATTLCAFPASAEDEYVFNGSKIRTNMSNTLVMLAEQASAASCKIKTGLNAEDAREELESVRNDFRLILDGLENGSPALGIPSGETSGRILRRIQAVEDIWAEVDGAIDAMASGDPDATSTAIRLSQVPLHEATYLLASDILNHYSDPHEMTQRDALSLNFAGRQRMLGYKMTRSLCGMYGGMADVGSPEELDEFAELFDVTLAALQTGMPAAGLQPPPSDLAAEMLAQAGAEWTEVRPAVQEAVETGAVTNDTLQAMEAFVSDTKLLMGNTVTVYMLSSGESEHVSQVALENYAKTEVPKWLSEPILIDAIREQNARHASLTQADIDQLDLDWRAEMKEGGGPLVQSLVDRPLSDWFRERVGATAGLVVEIFAIDNRGLNVGQSGVTGDYWQGDEAKYEQTIKNGRNATHFGETHLDVENGVYQAQISAPVPDPETGEPIGVMIFSVNVQSLL</sequence>
<dbReference type="STRING" id="935700.jaqu_13660"/>
<dbReference type="OrthoDB" id="195732at2"/>
<feature type="domain" description="NarX-like N-terminal" evidence="6">
    <location>
        <begin position="167"/>
        <end position="264"/>
    </location>
</feature>
<proteinExistence type="predicted"/>
<protein>
    <recommendedName>
        <fullName evidence="6">NarX-like N-terminal domain-containing protein</fullName>
    </recommendedName>
</protein>
<comment type="caution">
    <text evidence="7">The sequence shown here is derived from an EMBL/GenBank/DDBJ whole genome shotgun (WGS) entry which is preliminary data.</text>
</comment>
<evidence type="ECO:0000313" key="7">
    <source>
        <dbReference type="EMBL" id="KIT16868.1"/>
    </source>
</evidence>
<evidence type="ECO:0000313" key="8">
    <source>
        <dbReference type="Proteomes" id="UP000032232"/>
    </source>
</evidence>
<evidence type="ECO:0000256" key="4">
    <source>
        <dbReference type="ARBA" id="ARBA00023136"/>
    </source>
</evidence>
<gene>
    <name evidence="7" type="ORF">jaqu_13660</name>
</gene>
<evidence type="ECO:0000256" key="2">
    <source>
        <dbReference type="ARBA" id="ARBA00022692"/>
    </source>
</evidence>
<evidence type="ECO:0000256" key="3">
    <source>
        <dbReference type="ARBA" id="ARBA00022989"/>
    </source>
</evidence>
<comment type="subcellular location">
    <subcellularLocation>
        <location evidence="1">Membrane</location>
        <topology evidence="1">Multi-pass membrane protein</topology>
    </subcellularLocation>
</comment>
<keyword evidence="5" id="KW-0732">Signal</keyword>
<dbReference type="GO" id="GO:0016020">
    <property type="term" value="C:membrane"/>
    <property type="evidence" value="ECO:0007669"/>
    <property type="project" value="UniProtKB-SubCell"/>
</dbReference>
<name>A0A0D1DAD1_9RHOB</name>
<accession>A0A0D1DAD1</accession>
<reference evidence="7 8" key="1">
    <citation type="submission" date="2015-02" db="EMBL/GenBank/DDBJ databases">
        <title>Genome Sequence of Jannaschia aquimarina DSM28248, a member of the Roseobacter clade.</title>
        <authorList>
            <person name="Voget S."/>
            <person name="Daniel R."/>
        </authorList>
    </citation>
    <scope>NUCLEOTIDE SEQUENCE [LARGE SCALE GENOMIC DNA]</scope>
    <source>
        <strain evidence="7 8">GSW-M26</strain>
    </source>
</reference>
<evidence type="ECO:0000256" key="1">
    <source>
        <dbReference type="ARBA" id="ARBA00004141"/>
    </source>
</evidence>
<evidence type="ECO:0000259" key="6">
    <source>
        <dbReference type="Pfam" id="PF13675"/>
    </source>
</evidence>
<dbReference type="AlphaFoldDB" id="A0A0D1DAD1"/>
<dbReference type="PATRIC" id="fig|935700.4.peg.1419"/>
<dbReference type="Proteomes" id="UP000032232">
    <property type="component" value="Unassembled WGS sequence"/>
</dbReference>
<dbReference type="Pfam" id="PF13675">
    <property type="entry name" value="PilJ"/>
    <property type="match status" value="1"/>
</dbReference>
<dbReference type="InterPro" id="IPR029095">
    <property type="entry name" value="NarX-like_N"/>
</dbReference>
<dbReference type="EMBL" id="JYFE01000025">
    <property type="protein sequence ID" value="KIT16868.1"/>
    <property type="molecule type" value="Genomic_DNA"/>
</dbReference>
<keyword evidence="8" id="KW-1185">Reference proteome</keyword>
<keyword evidence="3" id="KW-1133">Transmembrane helix</keyword>
<evidence type="ECO:0000256" key="5">
    <source>
        <dbReference type="SAM" id="SignalP"/>
    </source>
</evidence>
<feature type="chain" id="PRO_5002244694" description="NarX-like N-terminal domain-containing protein" evidence="5">
    <location>
        <begin position="27"/>
        <end position="468"/>
    </location>
</feature>
<dbReference type="RefSeq" id="WP_052500821.1">
    <property type="nucleotide sequence ID" value="NZ_FZPF01000006.1"/>
</dbReference>
<keyword evidence="2" id="KW-0812">Transmembrane</keyword>